<dbReference type="HAMAP" id="MF_02065">
    <property type="entry name" value="MltG"/>
    <property type="match status" value="1"/>
</dbReference>
<keyword evidence="2 7" id="KW-0812">Transmembrane</keyword>
<keyword evidence="3 7" id="KW-1133">Transmembrane helix</keyword>
<feature type="transmembrane region" description="Helical" evidence="7">
    <location>
        <begin position="12"/>
        <end position="32"/>
    </location>
</feature>
<evidence type="ECO:0000256" key="4">
    <source>
        <dbReference type="ARBA" id="ARBA00023136"/>
    </source>
</evidence>
<keyword evidence="5" id="KW-0456">Lyase</keyword>
<evidence type="ECO:0000256" key="3">
    <source>
        <dbReference type="ARBA" id="ARBA00022989"/>
    </source>
</evidence>
<reference evidence="8" key="1">
    <citation type="submission" date="2016-10" db="EMBL/GenBank/DDBJ databases">
        <authorList>
            <person name="de Groot N.N."/>
        </authorList>
    </citation>
    <scope>NUCLEOTIDE SEQUENCE</scope>
</reference>
<keyword evidence="1" id="KW-1003">Cell membrane</keyword>
<dbReference type="AlphaFoldDB" id="A0A1W1B8P6"/>
<accession>A0A1W1B8P6</accession>
<evidence type="ECO:0000313" key="8">
    <source>
        <dbReference type="EMBL" id="SFV49919.1"/>
    </source>
</evidence>
<organism evidence="8">
    <name type="scientific">hydrothermal vent metagenome</name>
    <dbReference type="NCBI Taxonomy" id="652676"/>
    <lineage>
        <taxon>unclassified sequences</taxon>
        <taxon>metagenomes</taxon>
        <taxon>ecological metagenomes</taxon>
    </lineage>
</organism>
<protein>
    <submittedName>
        <fullName evidence="8">FIG004453: protein YceG like</fullName>
    </submittedName>
</protein>
<dbReference type="GO" id="GO:0016829">
    <property type="term" value="F:lyase activity"/>
    <property type="evidence" value="ECO:0007669"/>
    <property type="project" value="UniProtKB-KW"/>
</dbReference>
<evidence type="ECO:0000256" key="6">
    <source>
        <dbReference type="ARBA" id="ARBA00023316"/>
    </source>
</evidence>
<evidence type="ECO:0000256" key="1">
    <source>
        <dbReference type="ARBA" id="ARBA00022475"/>
    </source>
</evidence>
<dbReference type="Gene3D" id="3.30.160.60">
    <property type="entry name" value="Classic Zinc Finger"/>
    <property type="match status" value="1"/>
</dbReference>
<dbReference type="Pfam" id="PF02618">
    <property type="entry name" value="YceG"/>
    <property type="match status" value="1"/>
</dbReference>
<evidence type="ECO:0000256" key="7">
    <source>
        <dbReference type="SAM" id="Phobius"/>
    </source>
</evidence>
<proteinExistence type="inferred from homology"/>
<evidence type="ECO:0000256" key="2">
    <source>
        <dbReference type="ARBA" id="ARBA00022692"/>
    </source>
</evidence>
<name>A0A1W1B8P6_9ZZZZ</name>
<dbReference type="PANTHER" id="PTHR30518:SF2">
    <property type="entry name" value="ENDOLYTIC MUREIN TRANSGLYCOSYLASE"/>
    <property type="match status" value="1"/>
</dbReference>
<gene>
    <name evidence="8" type="ORF">MNB_SV-6-920</name>
</gene>
<evidence type="ECO:0000256" key="5">
    <source>
        <dbReference type="ARBA" id="ARBA00023239"/>
    </source>
</evidence>
<keyword evidence="4 7" id="KW-0472">Membrane</keyword>
<dbReference type="GO" id="GO:0071555">
    <property type="term" value="P:cell wall organization"/>
    <property type="evidence" value="ECO:0007669"/>
    <property type="project" value="UniProtKB-KW"/>
</dbReference>
<dbReference type="NCBIfam" id="TIGR00247">
    <property type="entry name" value="endolytic transglycosylase MltG"/>
    <property type="match status" value="1"/>
</dbReference>
<dbReference type="EMBL" id="FPHC01000004">
    <property type="protein sequence ID" value="SFV49919.1"/>
    <property type="molecule type" value="Genomic_DNA"/>
</dbReference>
<sequence length="317" mass="36709">MAIDIKRKFRIVEWVANIVLFILISFSFYLTIPIKTTTTIFVPQGSVSNIITQLTKRGYSLSAIDKYILVAMGKPQSGWITIGKTDLNRIDFLHKLVTAKAQMVKITLIPGETTTIFLQEVAKELNLDSDKLHKYMDRYAAYKEAGVYANTYYVPYGIQEKQLILFLVSQTNREYREFSNKIYGTYSIKDWNRILTIASIIQKEAANKEEMPLISSVIYNRLRKKMPLQMDGSLNYGKYSHIKVTPERIKNDKSKFNTYRYKGVPPYPVCAVSLDAIKSAIKPARTNYLYFMRNSKGKHDFSSSFREHRQNIQRVKN</sequence>
<dbReference type="InterPro" id="IPR003770">
    <property type="entry name" value="MLTG-like"/>
</dbReference>
<dbReference type="PANTHER" id="PTHR30518">
    <property type="entry name" value="ENDOLYTIC MUREIN TRANSGLYCOSYLASE"/>
    <property type="match status" value="1"/>
</dbReference>
<keyword evidence="6" id="KW-0961">Cell wall biogenesis/degradation</keyword>